<feature type="non-terminal residue" evidence="2">
    <location>
        <position position="1"/>
    </location>
</feature>
<evidence type="ECO:0000313" key="2">
    <source>
        <dbReference type="EMBL" id="MDF4026968.1"/>
    </source>
</evidence>
<dbReference type="Pfam" id="PF00668">
    <property type="entry name" value="Condensation"/>
    <property type="match status" value="1"/>
</dbReference>
<gene>
    <name evidence="2" type="ORF">P3W24_18520</name>
</gene>
<dbReference type="Gene3D" id="3.30.559.30">
    <property type="entry name" value="Nonribosomal peptide synthetase, condensation domain"/>
    <property type="match status" value="1"/>
</dbReference>
<protein>
    <submittedName>
        <fullName evidence="2">Condensation domain-containing protein</fullName>
    </submittedName>
</protein>
<dbReference type="SUPFAM" id="SSF52777">
    <property type="entry name" value="CoA-dependent acyltransferases"/>
    <property type="match status" value="1"/>
</dbReference>
<sequence length="325" mass="34514">RGWAMADGDGWLLALQHHHLALDHVAMERVIEEVGHLMRDSGEALRAVAPFRSFIGRLEQDETARRAAEAYFSAELGDVEEPTAPFGVMDVRADGWQGGQTHREIAPSLGRRVRAAAVRHGVSAAAIYHLAWGRVLGACCGRNDVVYGTVLSGQQQDGASDALGMYLNTLPLRVRLNLSASAALQATHAGLGALLRHEQASLALAQRCSGVDGSTPLFTTLLNYRHSRSVDITAAIPGVELLRAEERTNYPISLSVDDLGANGFALTVLRGPGIPGDRVAAYLEQALGGLVDALETGSDVPVERISILPPGERGSICEGIGKHAA</sequence>
<dbReference type="InterPro" id="IPR001242">
    <property type="entry name" value="Condensation_dom"/>
</dbReference>
<evidence type="ECO:0000313" key="3">
    <source>
        <dbReference type="Proteomes" id="UP001528850"/>
    </source>
</evidence>
<dbReference type="PANTHER" id="PTHR45527:SF1">
    <property type="entry name" value="FATTY ACID SYNTHASE"/>
    <property type="match status" value="1"/>
</dbReference>
<accession>A0ABT6BH03</accession>
<dbReference type="EMBL" id="JARJJS010000023">
    <property type="protein sequence ID" value="MDF4026968.1"/>
    <property type="molecule type" value="Genomic_DNA"/>
</dbReference>
<proteinExistence type="predicted"/>
<reference evidence="2 3" key="1">
    <citation type="journal article" date="2024" name="Curr. Microbiol.">
        <title>Luteibacter sahnii sp. nov., A Novel Yellow-Colored Xanthomonadin Pigment Producing Probiotic Bacterium from Healthy Rice Seed Microbiome.</title>
        <authorList>
            <person name="Jaiswal G."/>
            <person name="Rana R."/>
            <person name="Nayak P.K."/>
            <person name="Chouhan R."/>
            <person name="Gandhi S.G."/>
            <person name="Patel H.K."/>
            <person name="Patil P.B."/>
        </authorList>
    </citation>
    <scope>NUCLEOTIDE SEQUENCE [LARGE SCALE GENOMIC DNA]</scope>
    <source>
        <strain evidence="2 3">PPL201</strain>
    </source>
</reference>
<evidence type="ECO:0000259" key="1">
    <source>
        <dbReference type="Pfam" id="PF00668"/>
    </source>
</evidence>
<comment type="caution">
    <text evidence="2">The sequence shown here is derived from an EMBL/GenBank/DDBJ whole genome shotgun (WGS) entry which is preliminary data.</text>
</comment>
<dbReference type="Proteomes" id="UP001528850">
    <property type="component" value="Unassembled WGS sequence"/>
</dbReference>
<dbReference type="PANTHER" id="PTHR45527">
    <property type="entry name" value="NONRIBOSOMAL PEPTIDE SYNTHETASE"/>
    <property type="match status" value="1"/>
</dbReference>
<feature type="domain" description="Condensation" evidence="1">
    <location>
        <begin position="9"/>
        <end position="257"/>
    </location>
</feature>
<dbReference type="InterPro" id="IPR023213">
    <property type="entry name" value="CAT-like_dom_sf"/>
</dbReference>
<keyword evidence="3" id="KW-1185">Reference proteome</keyword>
<dbReference type="Gene3D" id="3.30.559.10">
    <property type="entry name" value="Chloramphenicol acetyltransferase-like domain"/>
    <property type="match status" value="1"/>
</dbReference>
<feature type="non-terminal residue" evidence="2">
    <location>
        <position position="325"/>
    </location>
</feature>
<name>A0ABT6BH03_9GAMM</name>
<organism evidence="2 3">
    <name type="scientific">Luteibacter sahnii</name>
    <dbReference type="NCBI Taxonomy" id="3021977"/>
    <lineage>
        <taxon>Bacteria</taxon>
        <taxon>Pseudomonadati</taxon>
        <taxon>Pseudomonadota</taxon>
        <taxon>Gammaproteobacteria</taxon>
        <taxon>Lysobacterales</taxon>
        <taxon>Rhodanobacteraceae</taxon>
        <taxon>Luteibacter</taxon>
    </lineage>
</organism>